<dbReference type="GO" id="GO:0003964">
    <property type="term" value="F:RNA-directed DNA polymerase activity"/>
    <property type="evidence" value="ECO:0007669"/>
    <property type="project" value="UniProtKB-KW"/>
</dbReference>
<accession>A0A1Y1K0I6</accession>
<dbReference type="InterPro" id="IPR001584">
    <property type="entry name" value="Integrase_cat-core"/>
</dbReference>
<dbReference type="Pfam" id="PF17917">
    <property type="entry name" value="RT_RNaseH"/>
    <property type="match status" value="1"/>
</dbReference>
<evidence type="ECO:0000259" key="9">
    <source>
        <dbReference type="PROSITE" id="PS50994"/>
    </source>
</evidence>
<dbReference type="PANTHER" id="PTHR37984:SF5">
    <property type="entry name" value="PROTEIN NYNRIN-LIKE"/>
    <property type="match status" value="1"/>
</dbReference>
<reference evidence="10" key="1">
    <citation type="journal article" date="2016" name="Sci. Rep.">
        <title>Molecular characterization of firefly nuptial gifts: a multi-omics approach sheds light on postcopulatory sexual selection.</title>
        <authorList>
            <person name="Al-Wathiqui N."/>
            <person name="Fallon T.R."/>
            <person name="South A."/>
            <person name="Weng J.K."/>
            <person name="Lewis S.M."/>
        </authorList>
    </citation>
    <scope>NUCLEOTIDE SEQUENCE</scope>
</reference>
<dbReference type="InterPro" id="IPR043502">
    <property type="entry name" value="DNA/RNA_pol_sf"/>
</dbReference>
<feature type="domain" description="Integrase catalytic" evidence="9">
    <location>
        <begin position="809"/>
        <end position="968"/>
    </location>
</feature>
<dbReference type="Pfam" id="PF00078">
    <property type="entry name" value="RVT_1"/>
    <property type="match status" value="1"/>
</dbReference>
<evidence type="ECO:0000256" key="6">
    <source>
        <dbReference type="ARBA" id="ARBA00022801"/>
    </source>
</evidence>
<evidence type="ECO:0000256" key="2">
    <source>
        <dbReference type="ARBA" id="ARBA00022679"/>
    </source>
</evidence>
<sequence length="1100" mass="126660">MRISKMAFKFPVNSKSMFNPGDWNNWLQKVKSFYNTDRGNNYGEIAPFFITQHHDNRPYIPIKIFDQEVACLLDSGATTTVIGRDGLRFIKALKLFAPPYKMKFIVTADGSKRRASGAVDLPLYLHDQFHIIKALVVPSLHHEIILGSDFCRNFQLKIDFKNNKWEVQDSNKILMVYDDKPKFSFLASDGKELSNLNADQIRVAKKVINEFNEIGDEVVLGRTNKIRYSIDTGDSKPFKEKQYVLSPYMMEILNKELDDMLRLGVIEPSNSPYCSPVLLVKKSDGQYRFCFDGRRLNEVTKHDSYPLQNVDRILSSLRNARYISSIDLRKSFWQIPLEESSKEKTAFAITGRGLFQFTVLPFGLRNAAQVQQRLVDSMFGPEFEPFIFPYIDDIIVISQTFDEHVRLLKLVYSRLKDAHLTVNLNKCKFFRSSLKYLGFIVGENSLRADPDKITAMINYPRPRTTTEIKRFIGMCGWYRRFIENFSSLVSPLNDLLKGRKKKEKILWSEQAERAFIQIKEALTSAPILSQPDFSEKFTIQCDASDTGLGGVLTQIVNGEERVIAYASRSLSSAERNYTTTEKECLAVLFSIDKFRPYIEGVSFDVITDHYSLLWLNNMKNPSGKLARWAVRLRQHTVNLIHRKGKDHIVPDALSRAIPEEGDPAEINCLSGSTSTTVDDDLNIVNETLDCWYLNLRNKISASPEQYPQWKVIENLVYKFVPSKLPFKSNIREWKLLVPKAQRVGTIDKCHSPPTSGHFGFYKTLGRVSELYYWPQMRYDILNYIRKCDICGSQKVSSKGRMGKMGAPKRAEYPFEIVAADIIGPLPRSTKGFSYLLVVGDWFTKYTLLFPLRKATANEIVMHMEENLFLIYGVPKYIICDNGSQFAGSVFRDMAEKYSVQKILFTPKYSPQCDFIERTNRTVGTAIRSYIKGNHKHWDKELAKIQFAINSAKHEVTKYSPSFLVFGRYVPISGNYYNGTMPVEGNVEDYVSRIKDLSKIYVHIKDKLQTSYERNLRHYNLRKREYVFKVGEKVWRKNMVLSDASKNFSSKLTPKFVLCKVKEKISNLVYNLEKLDGSDDGNWHIKDLKQYLGSNSDVSVM</sequence>
<dbReference type="InterPro" id="IPR012337">
    <property type="entry name" value="RNaseH-like_sf"/>
</dbReference>
<feature type="domain" description="Reverse transcriptase" evidence="8">
    <location>
        <begin position="261"/>
        <end position="441"/>
    </location>
</feature>
<evidence type="ECO:0000313" key="10">
    <source>
        <dbReference type="EMBL" id="JAV53185.1"/>
    </source>
</evidence>
<dbReference type="InterPro" id="IPR041588">
    <property type="entry name" value="Integrase_H2C2"/>
</dbReference>
<dbReference type="InterPro" id="IPR050951">
    <property type="entry name" value="Retrovirus_Pol_polyprotein"/>
</dbReference>
<dbReference type="FunFam" id="3.10.20.370:FF:000001">
    <property type="entry name" value="Retrovirus-related Pol polyprotein from transposon 17.6-like protein"/>
    <property type="match status" value="1"/>
</dbReference>
<dbReference type="FunFam" id="3.30.420.10:FF:000032">
    <property type="entry name" value="Retrovirus-related Pol polyprotein from transposon 297-like Protein"/>
    <property type="match status" value="1"/>
</dbReference>
<evidence type="ECO:0000256" key="7">
    <source>
        <dbReference type="ARBA" id="ARBA00022918"/>
    </source>
</evidence>
<evidence type="ECO:0000256" key="3">
    <source>
        <dbReference type="ARBA" id="ARBA00022695"/>
    </source>
</evidence>
<organism evidence="10">
    <name type="scientific">Photinus pyralis</name>
    <name type="common">Common eastern firefly</name>
    <name type="synonym">Lampyris pyralis</name>
    <dbReference type="NCBI Taxonomy" id="7054"/>
    <lineage>
        <taxon>Eukaryota</taxon>
        <taxon>Metazoa</taxon>
        <taxon>Ecdysozoa</taxon>
        <taxon>Arthropoda</taxon>
        <taxon>Hexapoda</taxon>
        <taxon>Insecta</taxon>
        <taxon>Pterygota</taxon>
        <taxon>Neoptera</taxon>
        <taxon>Endopterygota</taxon>
        <taxon>Coleoptera</taxon>
        <taxon>Polyphaga</taxon>
        <taxon>Elateriformia</taxon>
        <taxon>Elateroidea</taxon>
        <taxon>Lampyridae</taxon>
        <taxon>Lampyrinae</taxon>
        <taxon>Photinus</taxon>
    </lineage>
</organism>
<dbReference type="InterPro" id="IPR000477">
    <property type="entry name" value="RT_dom"/>
</dbReference>
<dbReference type="Pfam" id="PF00665">
    <property type="entry name" value="rve"/>
    <property type="match status" value="1"/>
</dbReference>
<dbReference type="EMBL" id="GEZM01099692">
    <property type="protein sequence ID" value="JAV53185.1"/>
    <property type="molecule type" value="Transcribed_RNA"/>
</dbReference>
<dbReference type="Pfam" id="PF17921">
    <property type="entry name" value="Integrase_H2C2"/>
    <property type="match status" value="1"/>
</dbReference>
<evidence type="ECO:0000259" key="8">
    <source>
        <dbReference type="PROSITE" id="PS50878"/>
    </source>
</evidence>
<keyword evidence="3" id="KW-0548">Nucleotidyltransferase</keyword>
<dbReference type="Gene3D" id="1.10.340.70">
    <property type="match status" value="1"/>
</dbReference>
<dbReference type="Gene3D" id="2.40.70.10">
    <property type="entry name" value="Acid Proteases"/>
    <property type="match status" value="1"/>
</dbReference>
<dbReference type="SUPFAM" id="SSF53098">
    <property type="entry name" value="Ribonuclease H-like"/>
    <property type="match status" value="1"/>
</dbReference>
<dbReference type="GO" id="GO:0004519">
    <property type="term" value="F:endonuclease activity"/>
    <property type="evidence" value="ECO:0007669"/>
    <property type="project" value="UniProtKB-KW"/>
</dbReference>
<dbReference type="InterPro" id="IPR036397">
    <property type="entry name" value="RNaseH_sf"/>
</dbReference>
<dbReference type="PANTHER" id="PTHR37984">
    <property type="entry name" value="PROTEIN CBG26694"/>
    <property type="match status" value="1"/>
</dbReference>
<keyword evidence="7" id="KW-0695">RNA-directed DNA polymerase</keyword>
<dbReference type="FunFam" id="3.30.70.270:FF:000020">
    <property type="entry name" value="Transposon Tf2-6 polyprotein-like Protein"/>
    <property type="match status" value="1"/>
</dbReference>
<keyword evidence="6" id="KW-0378">Hydrolase</keyword>
<dbReference type="GO" id="GO:0015074">
    <property type="term" value="P:DNA integration"/>
    <property type="evidence" value="ECO:0007669"/>
    <property type="project" value="InterPro"/>
</dbReference>
<dbReference type="InterPro" id="IPR021109">
    <property type="entry name" value="Peptidase_aspartic_dom_sf"/>
</dbReference>
<dbReference type="PROSITE" id="PS50878">
    <property type="entry name" value="RT_POL"/>
    <property type="match status" value="1"/>
</dbReference>
<dbReference type="InterPro" id="IPR001969">
    <property type="entry name" value="Aspartic_peptidase_AS"/>
</dbReference>
<dbReference type="AlphaFoldDB" id="A0A1Y1K0I6"/>
<dbReference type="FunFam" id="1.10.340.70:FF:000001">
    <property type="entry name" value="Retrovirus-related Pol polyprotein from transposon gypsy-like Protein"/>
    <property type="match status" value="1"/>
</dbReference>
<evidence type="ECO:0000256" key="1">
    <source>
        <dbReference type="ARBA" id="ARBA00012493"/>
    </source>
</evidence>
<dbReference type="Gene3D" id="3.10.10.10">
    <property type="entry name" value="HIV Type 1 Reverse Transcriptase, subunit A, domain 1"/>
    <property type="match status" value="1"/>
</dbReference>
<dbReference type="InterPro" id="IPR043128">
    <property type="entry name" value="Rev_trsase/Diguanyl_cyclase"/>
</dbReference>
<dbReference type="EC" id="2.7.7.49" evidence="1"/>
<dbReference type="GO" id="GO:0004190">
    <property type="term" value="F:aspartic-type endopeptidase activity"/>
    <property type="evidence" value="ECO:0007669"/>
    <property type="project" value="InterPro"/>
</dbReference>
<evidence type="ECO:0000256" key="5">
    <source>
        <dbReference type="ARBA" id="ARBA00022759"/>
    </source>
</evidence>
<dbReference type="Gene3D" id="3.30.70.270">
    <property type="match status" value="2"/>
</dbReference>
<dbReference type="SUPFAM" id="SSF56672">
    <property type="entry name" value="DNA/RNA polymerases"/>
    <property type="match status" value="1"/>
</dbReference>
<protein>
    <recommendedName>
        <fullName evidence="1">RNA-directed DNA polymerase</fullName>
        <ecNumber evidence="1">2.7.7.49</ecNumber>
    </recommendedName>
</protein>
<keyword evidence="2" id="KW-0808">Transferase</keyword>
<dbReference type="PROSITE" id="PS50994">
    <property type="entry name" value="INTEGRASE"/>
    <property type="match status" value="1"/>
</dbReference>
<dbReference type="CDD" id="cd09274">
    <property type="entry name" value="RNase_HI_RT_Ty3"/>
    <property type="match status" value="1"/>
</dbReference>
<dbReference type="GO" id="GO:0003676">
    <property type="term" value="F:nucleic acid binding"/>
    <property type="evidence" value="ECO:0007669"/>
    <property type="project" value="InterPro"/>
</dbReference>
<dbReference type="InterPro" id="IPR041373">
    <property type="entry name" value="RT_RNaseH"/>
</dbReference>
<dbReference type="CDD" id="cd00303">
    <property type="entry name" value="retropepsin_like"/>
    <property type="match status" value="1"/>
</dbReference>
<evidence type="ECO:0000256" key="4">
    <source>
        <dbReference type="ARBA" id="ARBA00022722"/>
    </source>
</evidence>
<dbReference type="GO" id="GO:0006508">
    <property type="term" value="P:proteolysis"/>
    <property type="evidence" value="ECO:0007669"/>
    <property type="project" value="InterPro"/>
</dbReference>
<name>A0A1Y1K0I6_PHOPY</name>
<dbReference type="CDD" id="cd01647">
    <property type="entry name" value="RT_LTR"/>
    <property type="match status" value="1"/>
</dbReference>
<proteinExistence type="predicted"/>
<dbReference type="SUPFAM" id="SSF50630">
    <property type="entry name" value="Acid proteases"/>
    <property type="match status" value="1"/>
</dbReference>
<keyword evidence="4" id="KW-0540">Nuclease</keyword>
<dbReference type="PROSITE" id="PS00141">
    <property type="entry name" value="ASP_PROTEASE"/>
    <property type="match status" value="1"/>
</dbReference>
<dbReference type="GO" id="GO:0042575">
    <property type="term" value="C:DNA polymerase complex"/>
    <property type="evidence" value="ECO:0007669"/>
    <property type="project" value="UniProtKB-ARBA"/>
</dbReference>
<dbReference type="Gene3D" id="3.30.420.10">
    <property type="entry name" value="Ribonuclease H-like superfamily/Ribonuclease H"/>
    <property type="match status" value="1"/>
</dbReference>
<keyword evidence="5" id="KW-0255">Endonuclease</keyword>